<dbReference type="Proteomes" id="UP000176420">
    <property type="component" value="Unassembled WGS sequence"/>
</dbReference>
<name>A0A1G2BE85_9BACT</name>
<gene>
    <name evidence="1" type="ORF">A2319_01955</name>
</gene>
<comment type="caution">
    <text evidence="1">The sequence shown here is derived from an EMBL/GenBank/DDBJ whole genome shotgun (WGS) entry which is preliminary data.</text>
</comment>
<evidence type="ECO:0000313" key="1">
    <source>
        <dbReference type="EMBL" id="OGY86507.1"/>
    </source>
</evidence>
<evidence type="ECO:0000313" key="2">
    <source>
        <dbReference type="Proteomes" id="UP000176420"/>
    </source>
</evidence>
<reference evidence="1 2" key="1">
    <citation type="journal article" date="2016" name="Nat. Commun.">
        <title>Thousands of microbial genomes shed light on interconnected biogeochemical processes in an aquifer system.</title>
        <authorList>
            <person name="Anantharaman K."/>
            <person name="Brown C.T."/>
            <person name="Hug L.A."/>
            <person name="Sharon I."/>
            <person name="Castelle C.J."/>
            <person name="Probst A.J."/>
            <person name="Thomas B.C."/>
            <person name="Singh A."/>
            <person name="Wilkins M.J."/>
            <person name="Karaoz U."/>
            <person name="Brodie E.L."/>
            <person name="Williams K.H."/>
            <person name="Hubbard S.S."/>
            <person name="Banfield J.F."/>
        </authorList>
    </citation>
    <scope>NUCLEOTIDE SEQUENCE [LARGE SCALE GENOMIC DNA]</scope>
</reference>
<sequence>MTIYEKRDNNIKQFVTKIMFIKKIKDQFIKLLLGKQAVPAGLFELAEYFNLNDPIQFEFKKAEDGESTVAISTNYRYGSIITKGHNLEELDRNIKDAILTSFEVPGSYANDVHLKRVGEKKESYAIA</sequence>
<accession>A0A1G2BE85</accession>
<dbReference type="EMBL" id="MHKI01000018">
    <property type="protein sequence ID" value="OGY86507.1"/>
    <property type="molecule type" value="Genomic_DNA"/>
</dbReference>
<organism evidence="1 2">
    <name type="scientific">Candidatus Kerfeldbacteria bacterium RIFOXYB2_FULL_38_14</name>
    <dbReference type="NCBI Taxonomy" id="1798547"/>
    <lineage>
        <taxon>Bacteria</taxon>
        <taxon>Candidatus Kerfeldiibacteriota</taxon>
    </lineage>
</organism>
<dbReference type="AlphaFoldDB" id="A0A1G2BE85"/>
<protein>
    <submittedName>
        <fullName evidence="1">Uncharacterized protein</fullName>
    </submittedName>
</protein>
<proteinExistence type="predicted"/>